<protein>
    <submittedName>
        <fullName evidence="1">Uncharacterized protein</fullName>
    </submittedName>
</protein>
<sequence length="117" mass="11650">VVGSGGIFCGGEGAEPLARALTWLADLGDPFAPASLSDAAVPKFVVVGATFAFAFSSSSIVGGGVIGGDRCLGGSGGCGGGDGGFGFLGLRLERGHWLGPVFNLRGKMETLGYLVQR</sequence>
<reference evidence="1 2" key="1">
    <citation type="journal article" date="2023" name="Life. Sci Alliance">
        <title>Evolutionary insights into 3D genome organization and epigenetic landscape of Vigna mungo.</title>
        <authorList>
            <person name="Junaid A."/>
            <person name="Singh B."/>
            <person name="Bhatia S."/>
        </authorList>
    </citation>
    <scope>NUCLEOTIDE SEQUENCE [LARGE SCALE GENOMIC DNA]</scope>
    <source>
        <strain evidence="1">Urdbean</strain>
    </source>
</reference>
<evidence type="ECO:0000313" key="1">
    <source>
        <dbReference type="EMBL" id="WVY91772.1"/>
    </source>
</evidence>
<feature type="non-terminal residue" evidence="1">
    <location>
        <position position="1"/>
    </location>
</feature>
<keyword evidence="2" id="KW-1185">Reference proteome</keyword>
<gene>
    <name evidence="1" type="ORF">V8G54_037286</name>
</gene>
<evidence type="ECO:0000313" key="2">
    <source>
        <dbReference type="Proteomes" id="UP001374535"/>
    </source>
</evidence>
<name>A0AAQ3MIM0_VIGMU</name>
<organism evidence="1 2">
    <name type="scientific">Vigna mungo</name>
    <name type="common">Black gram</name>
    <name type="synonym">Phaseolus mungo</name>
    <dbReference type="NCBI Taxonomy" id="3915"/>
    <lineage>
        <taxon>Eukaryota</taxon>
        <taxon>Viridiplantae</taxon>
        <taxon>Streptophyta</taxon>
        <taxon>Embryophyta</taxon>
        <taxon>Tracheophyta</taxon>
        <taxon>Spermatophyta</taxon>
        <taxon>Magnoliopsida</taxon>
        <taxon>eudicotyledons</taxon>
        <taxon>Gunneridae</taxon>
        <taxon>Pentapetalae</taxon>
        <taxon>rosids</taxon>
        <taxon>fabids</taxon>
        <taxon>Fabales</taxon>
        <taxon>Fabaceae</taxon>
        <taxon>Papilionoideae</taxon>
        <taxon>50 kb inversion clade</taxon>
        <taxon>NPAAA clade</taxon>
        <taxon>indigoferoid/millettioid clade</taxon>
        <taxon>Phaseoleae</taxon>
        <taxon>Vigna</taxon>
    </lineage>
</organism>
<dbReference type="AlphaFoldDB" id="A0AAQ3MIM0"/>
<dbReference type="Proteomes" id="UP001374535">
    <property type="component" value="Chromosome 11"/>
</dbReference>
<accession>A0AAQ3MIM0</accession>
<proteinExistence type="predicted"/>
<dbReference type="EMBL" id="CP144690">
    <property type="protein sequence ID" value="WVY91772.1"/>
    <property type="molecule type" value="Genomic_DNA"/>
</dbReference>